<dbReference type="InterPro" id="IPR027417">
    <property type="entry name" value="P-loop_NTPase"/>
</dbReference>
<organism evidence="8 9">
    <name type="scientific">Desulfoplanes formicivorans</name>
    <dbReference type="NCBI Taxonomy" id="1592317"/>
    <lineage>
        <taxon>Bacteria</taxon>
        <taxon>Pseudomonadati</taxon>
        <taxon>Thermodesulfobacteriota</taxon>
        <taxon>Desulfovibrionia</taxon>
        <taxon>Desulfovibrionales</taxon>
        <taxon>Desulfoplanaceae</taxon>
        <taxon>Desulfoplanes</taxon>
    </lineage>
</organism>
<dbReference type="InterPro" id="IPR002078">
    <property type="entry name" value="Sigma_54_int"/>
</dbReference>
<dbReference type="InterPro" id="IPR003593">
    <property type="entry name" value="AAA+_ATPase"/>
</dbReference>
<evidence type="ECO:0000256" key="6">
    <source>
        <dbReference type="SAM" id="Coils"/>
    </source>
</evidence>
<keyword evidence="9" id="KW-1185">Reference proteome</keyword>
<dbReference type="GO" id="GO:0005524">
    <property type="term" value="F:ATP binding"/>
    <property type="evidence" value="ECO:0007669"/>
    <property type="project" value="UniProtKB-KW"/>
</dbReference>
<dbReference type="STRING" id="1592317.DPF_0497"/>
<evidence type="ECO:0000256" key="4">
    <source>
        <dbReference type="ARBA" id="ARBA00023125"/>
    </source>
</evidence>
<keyword evidence="4" id="KW-0238">DNA-binding</keyword>
<dbReference type="InterPro" id="IPR013655">
    <property type="entry name" value="PAS_fold_3"/>
</dbReference>
<dbReference type="Proteomes" id="UP000095200">
    <property type="component" value="Unassembled WGS sequence"/>
</dbReference>
<dbReference type="Pfam" id="PF25601">
    <property type="entry name" value="AAA_lid_14"/>
    <property type="match status" value="1"/>
</dbReference>
<comment type="caution">
    <text evidence="8">The sequence shown here is derived from an EMBL/GenBank/DDBJ whole genome shotgun (WGS) entry which is preliminary data.</text>
</comment>
<evidence type="ECO:0000259" key="7">
    <source>
        <dbReference type="PROSITE" id="PS50045"/>
    </source>
</evidence>
<evidence type="ECO:0000313" key="9">
    <source>
        <dbReference type="Proteomes" id="UP000095200"/>
    </source>
</evidence>
<sequence>MTTLTHDELLHHCQELKQELSSYREMKTRFKQSEERLTRLFNNLPGMAYSCSLDHKYHPTLDFASQGCIELFGVLPEYFTKQHTNVMETMAFPEDLPSIRKEQNAAIDGHRPYKMLYRVRLGNNDHKWIWDQGECVYDEKGTPTHLEGIMIDISAQKMREFELLQENRQLQASLGDRYKFRNIIGKSQGMRDVFKLIMKAAKSDANVIILGETGTGKDLVAQSIHAERGTPGAYVPVNCGAIPANLMESAFFGHKKGAFSGAVSDCQGYLAAADGGTLFLDEVGEIDLSLQVKLLRALESKLYTPVGGSEPRSSNFRLIAATNRDLNEMVRQGTMRSDFFFRLHVLPIRIPPLRERIEDLPLLITEFMSRYTGEDASTHRLPLKIRAAFDAHSWPGNVRELQNVIERYLTFGDCVFSELTMQDPDKAPDIEEALEVADEGSSLAETMNLVEKHLLLKALEKNHWKKGQTARELGLNMRTMQRKLKKYGL</sequence>
<dbReference type="Pfam" id="PF08447">
    <property type="entry name" value="PAS_3"/>
    <property type="match status" value="1"/>
</dbReference>
<dbReference type="PRINTS" id="PR01590">
    <property type="entry name" value="HTHFIS"/>
</dbReference>
<keyword evidence="1" id="KW-0547">Nucleotide-binding</keyword>
<dbReference type="Gene3D" id="1.10.10.60">
    <property type="entry name" value="Homeodomain-like"/>
    <property type="match status" value="1"/>
</dbReference>
<evidence type="ECO:0000313" key="8">
    <source>
        <dbReference type="EMBL" id="GAU07798.1"/>
    </source>
</evidence>
<dbReference type="InterPro" id="IPR025662">
    <property type="entry name" value="Sigma_54_int_dom_ATP-bd_1"/>
</dbReference>
<proteinExistence type="predicted"/>
<dbReference type="Pfam" id="PF02954">
    <property type="entry name" value="HTH_8"/>
    <property type="match status" value="1"/>
</dbReference>
<dbReference type="Pfam" id="PF00158">
    <property type="entry name" value="Sigma54_activat"/>
    <property type="match status" value="1"/>
</dbReference>
<dbReference type="Gene3D" id="3.40.50.300">
    <property type="entry name" value="P-loop containing nucleotide triphosphate hydrolases"/>
    <property type="match status" value="1"/>
</dbReference>
<dbReference type="SUPFAM" id="SSF46689">
    <property type="entry name" value="Homeodomain-like"/>
    <property type="match status" value="1"/>
</dbReference>
<dbReference type="EMBL" id="BDFE01000007">
    <property type="protein sequence ID" value="GAU07798.1"/>
    <property type="molecule type" value="Genomic_DNA"/>
</dbReference>
<gene>
    <name evidence="8" type="ORF">DPF_0497</name>
</gene>
<dbReference type="InterPro" id="IPR025943">
    <property type="entry name" value="Sigma_54_int_dom_ATP-bd_2"/>
</dbReference>
<dbReference type="InterPro" id="IPR002197">
    <property type="entry name" value="HTH_Fis"/>
</dbReference>
<dbReference type="GO" id="GO:0006355">
    <property type="term" value="P:regulation of DNA-templated transcription"/>
    <property type="evidence" value="ECO:0007669"/>
    <property type="project" value="InterPro"/>
</dbReference>
<dbReference type="PANTHER" id="PTHR32071">
    <property type="entry name" value="TRANSCRIPTIONAL REGULATORY PROTEIN"/>
    <property type="match status" value="1"/>
</dbReference>
<dbReference type="PROSITE" id="PS00688">
    <property type="entry name" value="SIGMA54_INTERACT_3"/>
    <property type="match status" value="1"/>
</dbReference>
<protein>
    <submittedName>
        <fullName evidence="8">Sigma-54-dependent Fis family transcriptional regulator</fullName>
    </submittedName>
</protein>
<dbReference type="SUPFAM" id="SSF52540">
    <property type="entry name" value="P-loop containing nucleoside triphosphate hydrolases"/>
    <property type="match status" value="1"/>
</dbReference>
<dbReference type="SUPFAM" id="SSF55785">
    <property type="entry name" value="PYP-like sensor domain (PAS domain)"/>
    <property type="match status" value="1"/>
</dbReference>
<evidence type="ECO:0000256" key="1">
    <source>
        <dbReference type="ARBA" id="ARBA00022741"/>
    </source>
</evidence>
<dbReference type="PROSITE" id="PS50045">
    <property type="entry name" value="SIGMA54_INTERACT_4"/>
    <property type="match status" value="1"/>
</dbReference>
<dbReference type="RefSeq" id="WP_069857302.1">
    <property type="nucleotide sequence ID" value="NZ_BDFE01000007.1"/>
</dbReference>
<keyword evidence="3" id="KW-0805">Transcription regulation</keyword>
<dbReference type="CDD" id="cd00009">
    <property type="entry name" value="AAA"/>
    <property type="match status" value="1"/>
</dbReference>
<dbReference type="FunFam" id="3.40.50.300:FF:000006">
    <property type="entry name" value="DNA-binding transcriptional regulator NtrC"/>
    <property type="match status" value="1"/>
</dbReference>
<dbReference type="PROSITE" id="PS00676">
    <property type="entry name" value="SIGMA54_INTERACT_2"/>
    <property type="match status" value="1"/>
</dbReference>
<evidence type="ECO:0000256" key="2">
    <source>
        <dbReference type="ARBA" id="ARBA00022840"/>
    </source>
</evidence>
<dbReference type="InterPro" id="IPR009057">
    <property type="entry name" value="Homeodomain-like_sf"/>
</dbReference>
<dbReference type="AlphaFoldDB" id="A0A194AEP3"/>
<keyword evidence="5" id="KW-0804">Transcription</keyword>
<dbReference type="InterPro" id="IPR035965">
    <property type="entry name" value="PAS-like_dom_sf"/>
</dbReference>
<keyword evidence="2" id="KW-0067">ATP-binding</keyword>
<evidence type="ECO:0000256" key="5">
    <source>
        <dbReference type="ARBA" id="ARBA00023163"/>
    </source>
</evidence>
<dbReference type="GO" id="GO:0043565">
    <property type="term" value="F:sequence-specific DNA binding"/>
    <property type="evidence" value="ECO:0007669"/>
    <property type="project" value="InterPro"/>
</dbReference>
<feature type="coiled-coil region" evidence="6">
    <location>
        <begin position="6"/>
        <end position="43"/>
    </location>
</feature>
<evidence type="ECO:0000256" key="3">
    <source>
        <dbReference type="ARBA" id="ARBA00023015"/>
    </source>
</evidence>
<dbReference type="SMART" id="SM00382">
    <property type="entry name" value="AAA"/>
    <property type="match status" value="1"/>
</dbReference>
<dbReference type="PROSITE" id="PS00675">
    <property type="entry name" value="SIGMA54_INTERACT_1"/>
    <property type="match status" value="1"/>
</dbReference>
<accession>A0A194AEP3</accession>
<reference evidence="9" key="1">
    <citation type="submission" date="2016-06" db="EMBL/GenBank/DDBJ databases">
        <title>Draft genome sequence of Desulfoplanes formicivorans strain Pf12B.</title>
        <authorList>
            <person name="Watanabe M."/>
            <person name="Kojima H."/>
            <person name="Fukui M."/>
        </authorList>
    </citation>
    <scope>NUCLEOTIDE SEQUENCE [LARGE SCALE GENOMIC DNA]</scope>
    <source>
        <strain evidence="9">Pf12B</strain>
    </source>
</reference>
<dbReference type="OrthoDB" id="5464420at2"/>
<keyword evidence="6" id="KW-0175">Coiled coil</keyword>
<feature type="domain" description="Sigma-54 factor interaction" evidence="7">
    <location>
        <begin position="183"/>
        <end position="410"/>
    </location>
</feature>
<dbReference type="InterPro" id="IPR058031">
    <property type="entry name" value="AAA_lid_NorR"/>
</dbReference>
<name>A0A194AEP3_9BACT</name>
<dbReference type="InterPro" id="IPR025944">
    <property type="entry name" value="Sigma_54_int_dom_CS"/>
</dbReference>
<dbReference type="Gene3D" id="3.30.450.20">
    <property type="entry name" value="PAS domain"/>
    <property type="match status" value="1"/>
</dbReference>
<dbReference type="Gene3D" id="1.10.8.60">
    <property type="match status" value="1"/>
</dbReference>